<dbReference type="Pfam" id="PF12146">
    <property type="entry name" value="Hydrolase_4"/>
    <property type="match status" value="1"/>
</dbReference>
<gene>
    <name evidence="2" type="ORF">HHL28_13140</name>
</gene>
<evidence type="ECO:0000259" key="1">
    <source>
        <dbReference type="Pfam" id="PF12146"/>
    </source>
</evidence>
<feature type="domain" description="Serine aminopeptidase S33" evidence="1">
    <location>
        <begin position="35"/>
        <end position="291"/>
    </location>
</feature>
<organism evidence="2 3">
    <name type="scientific">Aerophototrophica crusticola</name>
    <dbReference type="NCBI Taxonomy" id="1709002"/>
    <lineage>
        <taxon>Bacteria</taxon>
        <taxon>Pseudomonadati</taxon>
        <taxon>Pseudomonadota</taxon>
        <taxon>Alphaproteobacteria</taxon>
        <taxon>Rhodospirillales</taxon>
        <taxon>Rhodospirillaceae</taxon>
        <taxon>Aerophototrophica</taxon>
    </lineage>
</organism>
<name>A0A858R8W7_9PROT</name>
<dbReference type="PANTHER" id="PTHR11614">
    <property type="entry name" value="PHOSPHOLIPASE-RELATED"/>
    <property type="match status" value="1"/>
</dbReference>
<dbReference type="Gene3D" id="3.40.50.1820">
    <property type="entry name" value="alpha/beta hydrolase"/>
    <property type="match status" value="1"/>
</dbReference>
<dbReference type="EMBL" id="CP051775">
    <property type="protein sequence ID" value="QJE73910.1"/>
    <property type="molecule type" value="Genomic_DNA"/>
</dbReference>
<dbReference type="Proteomes" id="UP000501891">
    <property type="component" value="Chromosome"/>
</dbReference>
<dbReference type="InterPro" id="IPR051044">
    <property type="entry name" value="MAG_DAG_Lipase"/>
</dbReference>
<dbReference type="InterPro" id="IPR022742">
    <property type="entry name" value="Hydrolase_4"/>
</dbReference>
<dbReference type="GO" id="GO:0016787">
    <property type="term" value="F:hydrolase activity"/>
    <property type="evidence" value="ECO:0007669"/>
    <property type="project" value="UniProtKB-KW"/>
</dbReference>
<evidence type="ECO:0000313" key="2">
    <source>
        <dbReference type="EMBL" id="QJE73910.1"/>
    </source>
</evidence>
<proteinExistence type="predicted"/>
<reference evidence="2" key="1">
    <citation type="submission" date="2020-04" db="EMBL/GenBank/DDBJ databases">
        <title>A desert anoxygenic phototrophic bacterium fixes CO2 using RubisCO under aerobic conditions.</title>
        <authorList>
            <person name="Tang K."/>
        </authorList>
    </citation>
    <scope>NUCLEOTIDE SEQUENCE [LARGE SCALE GENOMIC DNA]</scope>
    <source>
        <strain evidence="2">MIMtkB3</strain>
    </source>
</reference>
<protein>
    <submittedName>
        <fullName evidence="2">Alpha/beta hydrolase</fullName>
    </submittedName>
</protein>
<accession>A0A858R8W7</accession>
<dbReference type="KEGG" id="acru:HHL28_13140"/>
<keyword evidence="3" id="KW-1185">Reference proteome</keyword>
<sequence>MRDGEERSGGWAFRRLDLADGSHLRLGHWPPSDGNARGTVLVVTGRAECLEKYAEVAADLTGRGFRVVALDWRGQGGSWRPLPNPQKGHMASFDPFLDDLDAALPGLLDGAPGPVIGLAHSMGAHILLRHVAERRHPFAALVACAPMLGINAGPTPEILAKHVAAEAVRRGHGEDYAFGQADWRPDAPPFKAPLLTSDMDRFNKFQAVFHADPSLAMGGVTWGWLDAAYRSMDALLRPGVLERVGIPVLVLSAGKDRIVRVDRQKQAAARLPQGVLKTYPEGRHELLMEADSIRDRVWADIDTFLDGVAPRAQ</sequence>
<dbReference type="SUPFAM" id="SSF53474">
    <property type="entry name" value="alpha/beta-Hydrolases"/>
    <property type="match status" value="1"/>
</dbReference>
<keyword evidence="2" id="KW-0378">Hydrolase</keyword>
<dbReference type="InterPro" id="IPR029058">
    <property type="entry name" value="AB_hydrolase_fold"/>
</dbReference>
<dbReference type="AlphaFoldDB" id="A0A858R8W7"/>
<evidence type="ECO:0000313" key="3">
    <source>
        <dbReference type="Proteomes" id="UP000501891"/>
    </source>
</evidence>